<reference evidence="7" key="1">
    <citation type="submission" date="2022-12" db="EMBL/GenBank/DDBJ databases">
        <title>Reference genome sequencing for broad-spectrum identification of bacterial and archaeal isolates by mass spectrometry.</title>
        <authorList>
            <person name="Sekiguchi Y."/>
            <person name="Tourlousse D.M."/>
        </authorList>
    </citation>
    <scope>NUCLEOTIDE SEQUENCE</scope>
    <source>
        <strain evidence="7">ASRB1</strain>
    </source>
</reference>
<dbReference type="SUPFAM" id="SSF103088">
    <property type="entry name" value="OmpA-like"/>
    <property type="match status" value="1"/>
</dbReference>
<evidence type="ECO:0000256" key="1">
    <source>
        <dbReference type="ARBA" id="ARBA00004442"/>
    </source>
</evidence>
<dbReference type="InterPro" id="IPR006690">
    <property type="entry name" value="OMPA-like_CS"/>
</dbReference>
<evidence type="ECO:0000256" key="3">
    <source>
        <dbReference type="ARBA" id="ARBA00023237"/>
    </source>
</evidence>
<name>A0A9W6FTC0_9BACT</name>
<dbReference type="EMBL" id="BSDR01000001">
    <property type="protein sequence ID" value="GLI32871.1"/>
    <property type="molecule type" value="Genomic_DNA"/>
</dbReference>
<comment type="caution">
    <text evidence="7">The sequence shown here is derived from an EMBL/GenBank/DDBJ whole genome shotgun (WGS) entry which is preliminary data.</text>
</comment>
<keyword evidence="2 4" id="KW-0472">Membrane</keyword>
<feature type="domain" description="OmpA-like" evidence="6">
    <location>
        <begin position="100"/>
        <end position="217"/>
    </location>
</feature>
<evidence type="ECO:0000256" key="4">
    <source>
        <dbReference type="PROSITE-ProRule" id="PRU00473"/>
    </source>
</evidence>
<dbReference type="InterPro" id="IPR036737">
    <property type="entry name" value="OmpA-like_sf"/>
</dbReference>
<dbReference type="PANTHER" id="PTHR30329">
    <property type="entry name" value="STATOR ELEMENT OF FLAGELLAR MOTOR COMPLEX"/>
    <property type="match status" value="1"/>
</dbReference>
<dbReference type="PROSITE" id="PS51123">
    <property type="entry name" value="OMPA_2"/>
    <property type="match status" value="1"/>
</dbReference>
<sequence length="220" mass="23178">MKRNSVFLFVMIAFTLSACATPMTQTQKGAAVGTGVGAATGALLGQAIGRDTTSTVLGAVAGAAAGGIAGGLIGNYMEKQERELQQALADAEGASVERQQNEILVTFKSDVLFDVDSARLKAGAYEDIDQVADILNRYPETRVRVSGFTDSTGSEEYNLQLSEDRALAVKDAIVDRGVAPKRIAARGFGESKPVASNATEAGRQLNRRVTIKIIPIEKGK</sequence>
<keyword evidence="3" id="KW-0998">Cell outer membrane</keyword>
<evidence type="ECO:0000256" key="2">
    <source>
        <dbReference type="ARBA" id="ARBA00023136"/>
    </source>
</evidence>
<dbReference type="CDD" id="cd07185">
    <property type="entry name" value="OmpA_C-like"/>
    <property type="match status" value="1"/>
</dbReference>
<dbReference type="PRINTS" id="PR01021">
    <property type="entry name" value="OMPADOMAIN"/>
</dbReference>
<keyword evidence="7" id="KW-0449">Lipoprotein</keyword>
<feature type="signal peptide" evidence="5">
    <location>
        <begin position="1"/>
        <end position="20"/>
    </location>
</feature>
<dbReference type="InterPro" id="IPR006665">
    <property type="entry name" value="OmpA-like"/>
</dbReference>
<keyword evidence="8" id="KW-1185">Reference proteome</keyword>
<comment type="subcellular location">
    <subcellularLocation>
        <location evidence="1">Cell outer membrane</location>
    </subcellularLocation>
</comment>
<proteinExistence type="predicted"/>
<feature type="chain" id="PRO_5040942498" evidence="5">
    <location>
        <begin position="21"/>
        <end position="220"/>
    </location>
</feature>
<protein>
    <submittedName>
        <fullName evidence="7">OmpA family lipoprotein</fullName>
    </submittedName>
</protein>
<accession>A0A9W6FTC0</accession>
<evidence type="ECO:0000259" key="6">
    <source>
        <dbReference type="PROSITE" id="PS51123"/>
    </source>
</evidence>
<dbReference type="InterPro" id="IPR050330">
    <property type="entry name" value="Bact_OuterMem_StrucFunc"/>
</dbReference>
<evidence type="ECO:0000313" key="7">
    <source>
        <dbReference type="EMBL" id="GLI32871.1"/>
    </source>
</evidence>
<dbReference type="InterPro" id="IPR039567">
    <property type="entry name" value="Gly-zipper"/>
</dbReference>
<keyword evidence="5" id="KW-0732">Signal</keyword>
<dbReference type="PROSITE" id="PS51257">
    <property type="entry name" value="PROKAR_LIPOPROTEIN"/>
    <property type="match status" value="1"/>
</dbReference>
<dbReference type="Gene3D" id="3.30.1330.60">
    <property type="entry name" value="OmpA-like domain"/>
    <property type="match status" value="1"/>
</dbReference>
<evidence type="ECO:0000313" key="8">
    <source>
        <dbReference type="Proteomes" id="UP001144372"/>
    </source>
</evidence>
<dbReference type="Pfam" id="PF00691">
    <property type="entry name" value="OmpA"/>
    <property type="match status" value="1"/>
</dbReference>
<dbReference type="PANTHER" id="PTHR30329:SF21">
    <property type="entry name" value="LIPOPROTEIN YIAD-RELATED"/>
    <property type="match status" value="1"/>
</dbReference>
<dbReference type="Pfam" id="PF13488">
    <property type="entry name" value="Gly-zipper_Omp"/>
    <property type="match status" value="1"/>
</dbReference>
<dbReference type="AlphaFoldDB" id="A0A9W6FTC0"/>
<dbReference type="PROSITE" id="PS01068">
    <property type="entry name" value="OMPA_1"/>
    <property type="match status" value="1"/>
</dbReference>
<dbReference type="GO" id="GO:0009279">
    <property type="term" value="C:cell outer membrane"/>
    <property type="evidence" value="ECO:0007669"/>
    <property type="project" value="UniProtKB-SubCell"/>
</dbReference>
<gene>
    <name evidence="7" type="ORF">DAMNIGENAA_03040</name>
</gene>
<dbReference type="InterPro" id="IPR006664">
    <property type="entry name" value="OMP_bac"/>
</dbReference>
<dbReference type="Proteomes" id="UP001144372">
    <property type="component" value="Unassembled WGS sequence"/>
</dbReference>
<evidence type="ECO:0000256" key="5">
    <source>
        <dbReference type="SAM" id="SignalP"/>
    </source>
</evidence>
<organism evidence="7 8">
    <name type="scientific">Desulforhabdus amnigena</name>
    <dbReference type="NCBI Taxonomy" id="40218"/>
    <lineage>
        <taxon>Bacteria</taxon>
        <taxon>Pseudomonadati</taxon>
        <taxon>Thermodesulfobacteriota</taxon>
        <taxon>Syntrophobacteria</taxon>
        <taxon>Syntrophobacterales</taxon>
        <taxon>Syntrophobacteraceae</taxon>
        <taxon>Desulforhabdus</taxon>
    </lineage>
</organism>